<protein>
    <submittedName>
        <fullName evidence="2">Uncharacterized protein</fullName>
    </submittedName>
</protein>
<dbReference type="EMBL" id="LCDO01000011">
    <property type="protein sequence ID" value="KKS56471.1"/>
    <property type="molecule type" value="Genomic_DNA"/>
</dbReference>
<comment type="caution">
    <text evidence="2">The sequence shown here is derived from an EMBL/GenBank/DDBJ whole genome shotgun (WGS) entry which is preliminary data.</text>
</comment>
<evidence type="ECO:0000313" key="3">
    <source>
        <dbReference type="Proteomes" id="UP000034837"/>
    </source>
</evidence>
<dbReference type="AlphaFoldDB" id="A0A0G1CCQ0"/>
<sequence length="120" mass="13188">MRFIFHLLGIVYFVIWIVIGAILLFAMFTFLKVKPWAMLGGTNSLQNISNVFNQAGSVADVIQKIQANKGDVGVAFNSLSKDQQDCLRKELGDKTVSDALSGVKINPTPDLILKAMKCVK</sequence>
<keyword evidence="1" id="KW-0472">Membrane</keyword>
<reference evidence="2 3" key="1">
    <citation type="journal article" date="2015" name="Nature">
        <title>rRNA introns, odd ribosomes, and small enigmatic genomes across a large radiation of phyla.</title>
        <authorList>
            <person name="Brown C.T."/>
            <person name="Hug L.A."/>
            <person name="Thomas B.C."/>
            <person name="Sharon I."/>
            <person name="Castelle C.J."/>
            <person name="Singh A."/>
            <person name="Wilkins M.J."/>
            <person name="Williams K.H."/>
            <person name="Banfield J.F."/>
        </authorList>
    </citation>
    <scope>NUCLEOTIDE SEQUENCE [LARGE SCALE GENOMIC DNA]</scope>
</reference>
<gene>
    <name evidence="2" type="ORF">UV20_C0011G0012</name>
</gene>
<keyword evidence="1" id="KW-0812">Transmembrane</keyword>
<feature type="transmembrane region" description="Helical" evidence="1">
    <location>
        <begin position="6"/>
        <end position="31"/>
    </location>
</feature>
<proteinExistence type="predicted"/>
<organism evidence="2 3">
    <name type="scientific">Candidatus Magasanikbacteria bacterium GW2011_GWA2_42_32</name>
    <dbReference type="NCBI Taxonomy" id="1619039"/>
    <lineage>
        <taxon>Bacteria</taxon>
        <taxon>Candidatus Magasanikiibacteriota</taxon>
    </lineage>
</organism>
<keyword evidence="1" id="KW-1133">Transmembrane helix</keyword>
<name>A0A0G1CCQ0_9BACT</name>
<evidence type="ECO:0000256" key="1">
    <source>
        <dbReference type="SAM" id="Phobius"/>
    </source>
</evidence>
<accession>A0A0G1CCQ0</accession>
<dbReference type="Proteomes" id="UP000034837">
    <property type="component" value="Unassembled WGS sequence"/>
</dbReference>
<evidence type="ECO:0000313" key="2">
    <source>
        <dbReference type="EMBL" id="KKS56471.1"/>
    </source>
</evidence>